<evidence type="ECO:0000256" key="6">
    <source>
        <dbReference type="ARBA" id="ARBA00023125"/>
    </source>
</evidence>
<dbReference type="Pfam" id="PF00072">
    <property type="entry name" value="Response_reg"/>
    <property type="match status" value="1"/>
</dbReference>
<dbReference type="InterPro" id="IPR011006">
    <property type="entry name" value="CheY-like_superfamily"/>
</dbReference>
<dbReference type="SMART" id="SM00862">
    <property type="entry name" value="Trans_reg_C"/>
    <property type="match status" value="1"/>
</dbReference>
<feature type="domain" description="Response regulatory" evidence="10">
    <location>
        <begin position="8"/>
        <end position="121"/>
    </location>
</feature>
<organism evidence="12 13">
    <name type="scientific">Salinimonas sediminis</name>
    <dbReference type="NCBI Taxonomy" id="2303538"/>
    <lineage>
        <taxon>Bacteria</taxon>
        <taxon>Pseudomonadati</taxon>
        <taxon>Pseudomonadota</taxon>
        <taxon>Gammaproteobacteria</taxon>
        <taxon>Alteromonadales</taxon>
        <taxon>Alteromonadaceae</taxon>
        <taxon>Alteromonas/Salinimonas group</taxon>
        <taxon>Salinimonas</taxon>
    </lineage>
</organism>
<dbReference type="GO" id="GO:0000976">
    <property type="term" value="F:transcription cis-regulatory region binding"/>
    <property type="evidence" value="ECO:0007669"/>
    <property type="project" value="TreeGrafter"/>
</dbReference>
<evidence type="ECO:0000256" key="2">
    <source>
        <dbReference type="ARBA" id="ARBA00022490"/>
    </source>
</evidence>
<evidence type="ECO:0000256" key="1">
    <source>
        <dbReference type="ARBA" id="ARBA00004496"/>
    </source>
</evidence>
<dbReference type="PANTHER" id="PTHR48111:SF47">
    <property type="entry name" value="TRANSCRIPTIONAL REGULATORY PROTEIN RSTA"/>
    <property type="match status" value="1"/>
</dbReference>
<evidence type="ECO:0000313" key="13">
    <source>
        <dbReference type="Proteomes" id="UP000262073"/>
    </source>
</evidence>
<dbReference type="CDD" id="cd00383">
    <property type="entry name" value="trans_reg_C"/>
    <property type="match status" value="1"/>
</dbReference>
<dbReference type="InterPro" id="IPR001867">
    <property type="entry name" value="OmpR/PhoB-type_DNA-bd"/>
</dbReference>
<dbReference type="SMART" id="SM00448">
    <property type="entry name" value="REC"/>
    <property type="match status" value="1"/>
</dbReference>
<dbReference type="GO" id="GO:0006355">
    <property type="term" value="P:regulation of DNA-templated transcription"/>
    <property type="evidence" value="ECO:0007669"/>
    <property type="project" value="InterPro"/>
</dbReference>
<feature type="DNA-binding region" description="OmpR/PhoB-type" evidence="9">
    <location>
        <begin position="135"/>
        <end position="234"/>
    </location>
</feature>
<dbReference type="PROSITE" id="PS51755">
    <property type="entry name" value="OMPR_PHOB"/>
    <property type="match status" value="1"/>
</dbReference>
<dbReference type="SUPFAM" id="SSF46894">
    <property type="entry name" value="C-terminal effector domain of the bipartite response regulators"/>
    <property type="match status" value="1"/>
</dbReference>
<reference evidence="12 13" key="1">
    <citation type="submission" date="2018-08" db="EMBL/GenBank/DDBJ databases">
        <title>Salinimonas sediminis sp. nov., a piezophilic bacterium isolated from a deep-sea sediment sample from the New Britain Trench.</title>
        <authorList>
            <person name="Cao J."/>
        </authorList>
    </citation>
    <scope>NUCLEOTIDE SEQUENCE [LARGE SCALE GENOMIC DNA]</scope>
    <source>
        <strain evidence="12 13">N102</strain>
    </source>
</reference>
<dbReference type="Gene3D" id="1.10.10.10">
    <property type="entry name" value="Winged helix-like DNA-binding domain superfamily/Winged helix DNA-binding domain"/>
    <property type="match status" value="1"/>
</dbReference>
<dbReference type="GO" id="GO:0005829">
    <property type="term" value="C:cytosol"/>
    <property type="evidence" value="ECO:0007669"/>
    <property type="project" value="TreeGrafter"/>
</dbReference>
<dbReference type="GO" id="GO:0000156">
    <property type="term" value="F:phosphorelay response regulator activity"/>
    <property type="evidence" value="ECO:0007669"/>
    <property type="project" value="TreeGrafter"/>
</dbReference>
<dbReference type="Gene3D" id="6.10.250.690">
    <property type="match status" value="1"/>
</dbReference>
<dbReference type="InterPro" id="IPR001789">
    <property type="entry name" value="Sig_transdc_resp-reg_receiver"/>
</dbReference>
<keyword evidence="13" id="KW-1185">Reference proteome</keyword>
<name>A0A346NIX5_9ALTE</name>
<dbReference type="KEGG" id="salm:D0Y50_03315"/>
<keyword evidence="4" id="KW-0902">Two-component regulatory system</keyword>
<keyword evidence="7" id="KW-0804">Transcription</keyword>
<proteinExistence type="predicted"/>
<dbReference type="Proteomes" id="UP000262073">
    <property type="component" value="Chromosome"/>
</dbReference>
<dbReference type="InterPro" id="IPR016032">
    <property type="entry name" value="Sig_transdc_resp-reg_C-effctor"/>
</dbReference>
<evidence type="ECO:0000313" key="12">
    <source>
        <dbReference type="EMBL" id="AXR05482.1"/>
    </source>
</evidence>
<keyword evidence="2" id="KW-0963">Cytoplasm</keyword>
<evidence type="ECO:0000256" key="9">
    <source>
        <dbReference type="PROSITE-ProRule" id="PRU01091"/>
    </source>
</evidence>
<keyword evidence="5" id="KW-0805">Transcription regulation</keyword>
<gene>
    <name evidence="12" type="ORF">D0Y50_03315</name>
</gene>
<keyword evidence="3 8" id="KW-0597">Phosphoprotein</keyword>
<accession>A0A346NIX5</accession>
<feature type="modified residue" description="4-aspartylphosphate" evidence="8">
    <location>
        <position position="57"/>
    </location>
</feature>
<evidence type="ECO:0000256" key="3">
    <source>
        <dbReference type="ARBA" id="ARBA00022553"/>
    </source>
</evidence>
<sequence>MEIILKPRIVLVEDDDRLRTLVTDFLQEAHYDVTSLEEGSDLVPLVSQHPPELIILDIMLPGLDGFGLCRQLRQFYRGPLLFMTARGDDLDHVMGLEIGADDYITKPVEPRVLLARVQALLRRVGSPPTLAHDSPARLQFGSLVIDKPARSVKLANSPIKLTSHEFDMLWLLACHAGDVVDRNTIYERIIGREYDGLDRSADVRISRLRKKLEDDPGNPFRIKTIWGKGFFFVAEAWD</sequence>
<dbReference type="PROSITE" id="PS50110">
    <property type="entry name" value="RESPONSE_REGULATORY"/>
    <property type="match status" value="1"/>
</dbReference>
<dbReference type="PANTHER" id="PTHR48111">
    <property type="entry name" value="REGULATOR OF RPOS"/>
    <property type="match status" value="1"/>
</dbReference>
<comment type="subcellular location">
    <subcellularLocation>
        <location evidence="1">Cytoplasm</location>
    </subcellularLocation>
</comment>
<dbReference type="GO" id="GO:0032993">
    <property type="term" value="C:protein-DNA complex"/>
    <property type="evidence" value="ECO:0007669"/>
    <property type="project" value="TreeGrafter"/>
</dbReference>
<feature type="domain" description="OmpR/PhoB-type" evidence="11">
    <location>
        <begin position="135"/>
        <end position="234"/>
    </location>
</feature>
<dbReference type="InterPro" id="IPR036388">
    <property type="entry name" value="WH-like_DNA-bd_sf"/>
</dbReference>
<dbReference type="Gene3D" id="3.40.50.2300">
    <property type="match status" value="1"/>
</dbReference>
<dbReference type="SUPFAM" id="SSF52172">
    <property type="entry name" value="CheY-like"/>
    <property type="match status" value="1"/>
</dbReference>
<dbReference type="Pfam" id="PF00486">
    <property type="entry name" value="Trans_reg_C"/>
    <property type="match status" value="1"/>
</dbReference>
<dbReference type="EMBL" id="CP031769">
    <property type="protein sequence ID" value="AXR05482.1"/>
    <property type="molecule type" value="Genomic_DNA"/>
</dbReference>
<evidence type="ECO:0000256" key="5">
    <source>
        <dbReference type="ARBA" id="ARBA00023015"/>
    </source>
</evidence>
<dbReference type="FunFam" id="1.10.10.10:FF:000099">
    <property type="entry name" value="Two-component system response regulator TorR"/>
    <property type="match status" value="1"/>
</dbReference>
<evidence type="ECO:0000259" key="11">
    <source>
        <dbReference type="PROSITE" id="PS51755"/>
    </source>
</evidence>
<protein>
    <submittedName>
        <fullName evidence="12">Response regulator</fullName>
    </submittedName>
</protein>
<dbReference type="InterPro" id="IPR039420">
    <property type="entry name" value="WalR-like"/>
</dbReference>
<dbReference type="AlphaFoldDB" id="A0A346NIX5"/>
<evidence type="ECO:0000259" key="10">
    <source>
        <dbReference type="PROSITE" id="PS50110"/>
    </source>
</evidence>
<keyword evidence="6 9" id="KW-0238">DNA-binding</keyword>
<evidence type="ECO:0000256" key="7">
    <source>
        <dbReference type="ARBA" id="ARBA00023163"/>
    </source>
</evidence>
<dbReference type="OrthoDB" id="9802426at2"/>
<evidence type="ECO:0000256" key="8">
    <source>
        <dbReference type="PROSITE-ProRule" id="PRU00169"/>
    </source>
</evidence>
<evidence type="ECO:0000256" key="4">
    <source>
        <dbReference type="ARBA" id="ARBA00023012"/>
    </source>
</evidence>